<evidence type="ECO:0000313" key="4">
    <source>
        <dbReference type="Proteomes" id="UP000036356"/>
    </source>
</evidence>
<evidence type="ECO:0000259" key="2">
    <source>
        <dbReference type="Pfam" id="PF00582"/>
    </source>
</evidence>
<dbReference type="PRINTS" id="PR01438">
    <property type="entry name" value="UNVRSLSTRESS"/>
</dbReference>
<name>A0A0J1FML3_9FIRM</name>
<dbReference type="RefSeq" id="WP_047811160.1">
    <property type="nucleotide sequence ID" value="NZ_LDZY01000012.1"/>
</dbReference>
<protein>
    <submittedName>
        <fullName evidence="3">Universal stress protein family protein</fullName>
    </submittedName>
</protein>
<evidence type="ECO:0000256" key="1">
    <source>
        <dbReference type="ARBA" id="ARBA00008791"/>
    </source>
</evidence>
<comment type="similarity">
    <text evidence="1">Belongs to the universal stress protein A family.</text>
</comment>
<dbReference type="Proteomes" id="UP000036356">
    <property type="component" value="Unassembled WGS sequence"/>
</dbReference>
<dbReference type="EMBL" id="LDZY01000012">
    <property type="protein sequence ID" value="KLU64715.1"/>
    <property type="molecule type" value="Genomic_DNA"/>
</dbReference>
<dbReference type="STRING" id="476652.DEAC_c33590"/>
<feature type="domain" description="UspA" evidence="2">
    <location>
        <begin position="142"/>
        <end position="193"/>
    </location>
</feature>
<proteinExistence type="inferred from homology"/>
<dbReference type="InterPro" id="IPR006015">
    <property type="entry name" value="Universal_stress_UspA"/>
</dbReference>
<dbReference type="InterPro" id="IPR014729">
    <property type="entry name" value="Rossmann-like_a/b/a_fold"/>
</dbReference>
<dbReference type="Gene3D" id="3.40.50.620">
    <property type="entry name" value="HUPs"/>
    <property type="match status" value="1"/>
</dbReference>
<comment type="caution">
    <text evidence="3">The sequence shown here is derived from an EMBL/GenBank/DDBJ whole genome shotgun (WGS) entry which is preliminary data.</text>
</comment>
<evidence type="ECO:0000313" key="3">
    <source>
        <dbReference type="EMBL" id="KLU64715.1"/>
    </source>
</evidence>
<dbReference type="AlphaFoldDB" id="A0A0J1FML3"/>
<dbReference type="PATRIC" id="fig|476652.3.peg.3543"/>
<dbReference type="InterPro" id="IPR006016">
    <property type="entry name" value="UspA"/>
</dbReference>
<dbReference type="SUPFAM" id="SSF52402">
    <property type="entry name" value="Adenine nucleotide alpha hydrolases-like"/>
    <property type="match status" value="1"/>
</dbReference>
<sequence>MENKLKVLLYSDGSYQALSAAVYAANLLQNSPQMNLTILRIQEKDGGSLGVKYSWKELRVKCIKYYWSNSSGAEFNWLDGWPVSPDQKWLKKILDGADHKNTKKYEKLLSQTNNIFLQRKQDVQHQILYLNTCFSEKSNRSEIVKALADYAEKNAFQLIIIGTRGFSKFRRTIVGSFSQEILAKSKVPALLIKKLSAEFICSFLSDS</sequence>
<reference evidence="3 4" key="1">
    <citation type="submission" date="2015-06" db="EMBL/GenBank/DDBJ databases">
        <title>Draft genome of the moderately acidophilic sulfate reducer Candidatus Desulfosporosinus acididurans strain M1.</title>
        <authorList>
            <person name="Poehlein A."/>
            <person name="Petzsch P."/>
            <person name="Johnson B.D."/>
            <person name="Schloemann M."/>
            <person name="Daniel R."/>
            <person name="Muehling M."/>
        </authorList>
    </citation>
    <scope>NUCLEOTIDE SEQUENCE [LARGE SCALE GENOMIC DNA]</scope>
    <source>
        <strain evidence="3 4">M1</strain>
    </source>
</reference>
<organism evidence="3 4">
    <name type="scientific">Desulfosporosinus acididurans</name>
    <dbReference type="NCBI Taxonomy" id="476652"/>
    <lineage>
        <taxon>Bacteria</taxon>
        <taxon>Bacillati</taxon>
        <taxon>Bacillota</taxon>
        <taxon>Clostridia</taxon>
        <taxon>Eubacteriales</taxon>
        <taxon>Desulfitobacteriaceae</taxon>
        <taxon>Desulfosporosinus</taxon>
    </lineage>
</organism>
<keyword evidence="4" id="KW-1185">Reference proteome</keyword>
<accession>A0A0J1FML3</accession>
<gene>
    <name evidence="3" type="ORF">DEAC_c33590</name>
</gene>
<dbReference type="Pfam" id="PF00582">
    <property type="entry name" value="Usp"/>
    <property type="match status" value="1"/>
</dbReference>